<evidence type="ECO:0000256" key="3">
    <source>
        <dbReference type="ARBA" id="ARBA00022621"/>
    </source>
</evidence>
<keyword evidence="9" id="KW-1185">Reference proteome</keyword>
<proteinExistence type="inferred from homology"/>
<reference evidence="8 9" key="1">
    <citation type="submission" date="2018-06" db="EMBL/GenBank/DDBJ databases">
        <title>Genomic Encyclopedia of Archaeal and Bacterial Type Strains, Phase II (KMG-II): from individual species to whole genera.</title>
        <authorList>
            <person name="Goeker M."/>
        </authorList>
    </citation>
    <scope>NUCLEOTIDE SEQUENCE [LARGE SCALE GENOMIC DNA]</scope>
    <source>
        <strain evidence="8 9">DSM 22011</strain>
    </source>
</reference>
<evidence type="ECO:0000259" key="7">
    <source>
        <dbReference type="PROSITE" id="PS01033"/>
    </source>
</evidence>
<comment type="similarity">
    <text evidence="6">Belongs to the globin family.</text>
</comment>
<dbReference type="GO" id="GO:0046872">
    <property type="term" value="F:metal ion binding"/>
    <property type="evidence" value="ECO:0007669"/>
    <property type="project" value="UniProtKB-KW"/>
</dbReference>
<dbReference type="PANTHER" id="PTHR43396:SF3">
    <property type="entry name" value="FLAVOHEMOPROTEIN"/>
    <property type="match status" value="1"/>
</dbReference>
<evidence type="ECO:0000256" key="4">
    <source>
        <dbReference type="ARBA" id="ARBA00022723"/>
    </source>
</evidence>
<keyword evidence="3 6" id="KW-0561">Oxygen transport</keyword>
<comment type="caution">
    <text evidence="8">The sequence shown here is derived from an EMBL/GenBank/DDBJ whole genome shotgun (WGS) entry which is preliminary data.</text>
</comment>
<feature type="domain" description="Globin" evidence="7">
    <location>
        <begin position="1"/>
        <end position="137"/>
    </location>
</feature>
<dbReference type="PRINTS" id="PR00611">
    <property type="entry name" value="ERYTHCRUORIN"/>
</dbReference>
<evidence type="ECO:0000313" key="9">
    <source>
        <dbReference type="Proteomes" id="UP000249165"/>
    </source>
</evidence>
<name>A0A327YVA7_9RHOB</name>
<keyword evidence="4" id="KW-0479">Metal-binding</keyword>
<accession>A0A327YVA7</accession>
<dbReference type="InterPro" id="IPR009050">
    <property type="entry name" value="Globin-like_sf"/>
</dbReference>
<gene>
    <name evidence="8" type="ORF">ATI53_1003125</name>
</gene>
<organism evidence="8 9">
    <name type="scientific">Salipiger aestuarii</name>
    <dbReference type="NCBI Taxonomy" id="568098"/>
    <lineage>
        <taxon>Bacteria</taxon>
        <taxon>Pseudomonadati</taxon>
        <taxon>Pseudomonadota</taxon>
        <taxon>Alphaproteobacteria</taxon>
        <taxon>Rhodobacterales</taxon>
        <taxon>Roseobacteraceae</taxon>
        <taxon>Salipiger</taxon>
    </lineage>
</organism>
<protein>
    <submittedName>
        <fullName evidence="8">Hemoglobin-like flavoprotein</fullName>
    </submittedName>
</protein>
<dbReference type="EMBL" id="QLMG01000003">
    <property type="protein sequence ID" value="RAK21969.1"/>
    <property type="molecule type" value="Genomic_DNA"/>
</dbReference>
<dbReference type="SUPFAM" id="SSF46458">
    <property type="entry name" value="Globin-like"/>
    <property type="match status" value="1"/>
</dbReference>
<dbReference type="GO" id="GO:0019825">
    <property type="term" value="F:oxygen binding"/>
    <property type="evidence" value="ECO:0007669"/>
    <property type="project" value="InterPro"/>
</dbReference>
<evidence type="ECO:0000256" key="6">
    <source>
        <dbReference type="RuleBase" id="RU000356"/>
    </source>
</evidence>
<evidence type="ECO:0000256" key="1">
    <source>
        <dbReference type="ARBA" id="ARBA00022448"/>
    </source>
</evidence>
<dbReference type="GO" id="GO:0071949">
    <property type="term" value="F:FAD binding"/>
    <property type="evidence" value="ECO:0007669"/>
    <property type="project" value="TreeGrafter"/>
</dbReference>
<dbReference type="InterPro" id="IPR012292">
    <property type="entry name" value="Globin/Proto"/>
</dbReference>
<dbReference type="RefSeq" id="WP_009506997.1">
    <property type="nucleotide sequence ID" value="NZ_LIQE01000002.1"/>
</dbReference>
<dbReference type="PROSITE" id="PS01033">
    <property type="entry name" value="GLOBIN"/>
    <property type="match status" value="1"/>
</dbReference>
<dbReference type="GO" id="GO:0005344">
    <property type="term" value="F:oxygen carrier activity"/>
    <property type="evidence" value="ECO:0007669"/>
    <property type="project" value="UniProtKB-KW"/>
</dbReference>
<dbReference type="PANTHER" id="PTHR43396">
    <property type="entry name" value="FLAVOHEMOPROTEIN"/>
    <property type="match status" value="1"/>
</dbReference>
<dbReference type="GO" id="GO:0005833">
    <property type="term" value="C:hemoglobin complex"/>
    <property type="evidence" value="ECO:0007669"/>
    <property type="project" value="InterPro"/>
</dbReference>
<dbReference type="Gene3D" id="1.10.490.10">
    <property type="entry name" value="Globins"/>
    <property type="match status" value="1"/>
</dbReference>
<keyword evidence="2 6" id="KW-0349">Heme</keyword>
<dbReference type="GO" id="GO:0071500">
    <property type="term" value="P:cellular response to nitrosative stress"/>
    <property type="evidence" value="ECO:0007669"/>
    <property type="project" value="TreeGrafter"/>
</dbReference>
<dbReference type="GO" id="GO:0008941">
    <property type="term" value="F:nitric oxide dioxygenase NAD(P)H activity"/>
    <property type="evidence" value="ECO:0007669"/>
    <property type="project" value="TreeGrafter"/>
</dbReference>
<dbReference type="AlphaFoldDB" id="A0A327YVA7"/>
<evidence type="ECO:0000256" key="2">
    <source>
        <dbReference type="ARBA" id="ARBA00022617"/>
    </source>
</evidence>
<sequence>MFEDAVKQQILSTVGRLRMANSGLTMDFYARLFRLAPETRRMFPKGPDGMLRQSEKLFDMILVLVQSLDHLQMLVAEIEVMGARHAEYGVTEAQYDQVKAALIETLAEHVADWNVADADAWGQLLDYVSDLMVSGARDRAATLARSA</sequence>
<dbReference type="InterPro" id="IPR002336">
    <property type="entry name" value="Erythrocruorin"/>
</dbReference>
<evidence type="ECO:0000256" key="5">
    <source>
        <dbReference type="ARBA" id="ARBA00023004"/>
    </source>
</evidence>
<keyword evidence="1 6" id="KW-0813">Transport</keyword>
<dbReference type="InterPro" id="IPR000971">
    <property type="entry name" value="Globin"/>
</dbReference>
<dbReference type="GO" id="GO:0020037">
    <property type="term" value="F:heme binding"/>
    <property type="evidence" value="ECO:0007669"/>
    <property type="project" value="InterPro"/>
</dbReference>
<keyword evidence="5" id="KW-0408">Iron</keyword>
<dbReference type="GO" id="GO:0005576">
    <property type="term" value="C:extracellular region"/>
    <property type="evidence" value="ECO:0007669"/>
    <property type="project" value="InterPro"/>
</dbReference>
<evidence type="ECO:0000313" key="8">
    <source>
        <dbReference type="EMBL" id="RAK21969.1"/>
    </source>
</evidence>
<dbReference type="GO" id="GO:0046210">
    <property type="term" value="P:nitric oxide catabolic process"/>
    <property type="evidence" value="ECO:0007669"/>
    <property type="project" value="TreeGrafter"/>
</dbReference>
<dbReference type="Proteomes" id="UP000249165">
    <property type="component" value="Unassembled WGS sequence"/>
</dbReference>
<dbReference type="OrthoDB" id="3213438at2"/>
<dbReference type="Pfam" id="PF00042">
    <property type="entry name" value="Globin"/>
    <property type="match status" value="1"/>
</dbReference>